<dbReference type="EMBL" id="SHKY01000002">
    <property type="protein sequence ID" value="RZU46584.1"/>
    <property type="molecule type" value="Genomic_DNA"/>
</dbReference>
<sequence length="63" mass="7080">MTQQPADQAPPDMAALLAQRGVVVTDEDRARARRRLNEARERRDPELRAQLRAQLGMRPTSAA</sequence>
<accession>A0A4Q7Z951</accession>
<organism evidence="1 2">
    <name type="scientific">Krasilnikovia cinnamomea</name>
    <dbReference type="NCBI Taxonomy" id="349313"/>
    <lineage>
        <taxon>Bacteria</taxon>
        <taxon>Bacillati</taxon>
        <taxon>Actinomycetota</taxon>
        <taxon>Actinomycetes</taxon>
        <taxon>Micromonosporales</taxon>
        <taxon>Micromonosporaceae</taxon>
        <taxon>Krasilnikovia</taxon>
    </lineage>
</organism>
<proteinExistence type="predicted"/>
<comment type="caution">
    <text evidence="1">The sequence shown here is derived from an EMBL/GenBank/DDBJ whole genome shotgun (WGS) entry which is preliminary data.</text>
</comment>
<gene>
    <name evidence="1" type="ORF">EV385_6659</name>
</gene>
<keyword evidence="2" id="KW-1185">Reference proteome</keyword>
<reference evidence="1 2" key="1">
    <citation type="submission" date="2019-02" db="EMBL/GenBank/DDBJ databases">
        <title>Sequencing the genomes of 1000 actinobacteria strains.</title>
        <authorList>
            <person name="Klenk H.-P."/>
        </authorList>
    </citation>
    <scope>NUCLEOTIDE SEQUENCE [LARGE SCALE GENOMIC DNA]</scope>
    <source>
        <strain evidence="1 2">DSM 45162</strain>
    </source>
</reference>
<evidence type="ECO:0000313" key="1">
    <source>
        <dbReference type="EMBL" id="RZU46584.1"/>
    </source>
</evidence>
<dbReference type="AlphaFoldDB" id="A0A4Q7Z951"/>
<name>A0A4Q7Z951_9ACTN</name>
<protein>
    <submittedName>
        <fullName evidence="1">Uncharacterized protein</fullName>
    </submittedName>
</protein>
<dbReference type="Proteomes" id="UP000292564">
    <property type="component" value="Unassembled WGS sequence"/>
</dbReference>
<evidence type="ECO:0000313" key="2">
    <source>
        <dbReference type="Proteomes" id="UP000292564"/>
    </source>
</evidence>
<dbReference type="RefSeq" id="WP_130513780.1">
    <property type="nucleotide sequence ID" value="NZ_SHKY01000002.1"/>
</dbReference>